<dbReference type="Proteomes" id="UP000724874">
    <property type="component" value="Unassembled WGS sequence"/>
</dbReference>
<name>A0A9P5NLX3_GYMJU</name>
<dbReference type="EMBL" id="JADNYJ010000039">
    <property type="protein sequence ID" value="KAF8901854.1"/>
    <property type="molecule type" value="Genomic_DNA"/>
</dbReference>
<dbReference type="AlphaFoldDB" id="A0A9P5NLX3"/>
<reference evidence="1" key="1">
    <citation type="submission" date="2020-11" db="EMBL/GenBank/DDBJ databases">
        <authorList>
            <consortium name="DOE Joint Genome Institute"/>
            <person name="Ahrendt S."/>
            <person name="Riley R."/>
            <person name="Andreopoulos W."/>
            <person name="LaButti K."/>
            <person name="Pangilinan J."/>
            <person name="Ruiz-duenas F.J."/>
            <person name="Barrasa J.M."/>
            <person name="Sanchez-Garcia M."/>
            <person name="Camarero S."/>
            <person name="Miyauchi S."/>
            <person name="Serrano A."/>
            <person name="Linde D."/>
            <person name="Babiker R."/>
            <person name="Drula E."/>
            <person name="Ayuso-Fernandez I."/>
            <person name="Pacheco R."/>
            <person name="Padilla G."/>
            <person name="Ferreira P."/>
            <person name="Barriuso J."/>
            <person name="Kellner H."/>
            <person name="Castanera R."/>
            <person name="Alfaro M."/>
            <person name="Ramirez L."/>
            <person name="Pisabarro A.G."/>
            <person name="Kuo A."/>
            <person name="Tritt A."/>
            <person name="Lipzen A."/>
            <person name="He G."/>
            <person name="Yan M."/>
            <person name="Ng V."/>
            <person name="Cullen D."/>
            <person name="Martin F."/>
            <person name="Rosso M.-N."/>
            <person name="Henrissat B."/>
            <person name="Hibbett D."/>
            <person name="Martinez A.T."/>
            <person name="Grigoriev I.V."/>
        </authorList>
    </citation>
    <scope>NUCLEOTIDE SEQUENCE</scope>
    <source>
        <strain evidence="1">AH 44721</strain>
    </source>
</reference>
<gene>
    <name evidence="1" type="ORF">CPB84DRAFT_907828</name>
</gene>
<proteinExistence type="predicted"/>
<evidence type="ECO:0000313" key="2">
    <source>
        <dbReference type="Proteomes" id="UP000724874"/>
    </source>
</evidence>
<sequence length="177" mass="20317">MGTHGLWGFIIASRRYACFSCYDSYPVGLGADVVKFILSLEPEDYEEMAELVDDITWLSEARAESKPPVEIQEKYVKLGFADAPAGDATFGSWSDLLHKRENAVVLPMIQTGELMHMVDSSTFLHHSWCLWAYFIDFEQKKLETWEHSARKPDEITFDDLIKCGLEGYLARFKYTRS</sequence>
<protein>
    <submittedName>
        <fullName evidence="1">Uncharacterized protein</fullName>
    </submittedName>
</protein>
<organism evidence="1 2">
    <name type="scientific">Gymnopilus junonius</name>
    <name type="common">Spectacular rustgill mushroom</name>
    <name type="synonym">Gymnopilus spectabilis subsp. junonius</name>
    <dbReference type="NCBI Taxonomy" id="109634"/>
    <lineage>
        <taxon>Eukaryota</taxon>
        <taxon>Fungi</taxon>
        <taxon>Dikarya</taxon>
        <taxon>Basidiomycota</taxon>
        <taxon>Agaricomycotina</taxon>
        <taxon>Agaricomycetes</taxon>
        <taxon>Agaricomycetidae</taxon>
        <taxon>Agaricales</taxon>
        <taxon>Agaricineae</taxon>
        <taxon>Hymenogastraceae</taxon>
        <taxon>Gymnopilus</taxon>
    </lineage>
</organism>
<accession>A0A9P5NLX3</accession>
<evidence type="ECO:0000313" key="1">
    <source>
        <dbReference type="EMBL" id="KAF8901854.1"/>
    </source>
</evidence>
<dbReference type="OrthoDB" id="3229878at2759"/>
<keyword evidence="2" id="KW-1185">Reference proteome</keyword>
<comment type="caution">
    <text evidence="1">The sequence shown here is derived from an EMBL/GenBank/DDBJ whole genome shotgun (WGS) entry which is preliminary data.</text>
</comment>